<sequence>MAVSTVSGFSGPPTASQTFGTLRLSDNGRLQRRWRIEAPSPVPQDEQRPLGSDTNPLKPVERCIARVTGFDEYATKAIRTANEAGEDVLSLSWAGCESVMSLMRRIEDLVCIPLMYWRLACGVEVLDPAALTITHPQFLKGPIVDLVLVPLSALDLLVDSQQPMGTSLASGSDKTVGSVEEARSESVQQTRRLSSLRRSFS</sequence>
<dbReference type="Proteomes" id="UP000015241">
    <property type="component" value="Unassembled WGS sequence"/>
</dbReference>
<dbReference type="EMBL" id="KE504123">
    <property type="protein sequence ID" value="EPT05656.1"/>
    <property type="molecule type" value="Genomic_DNA"/>
</dbReference>
<dbReference type="HOGENOM" id="CLU_1360434_0_0_1"/>
<gene>
    <name evidence="2" type="ORF">FOMPIDRAFT_1044973</name>
</gene>
<protein>
    <submittedName>
        <fullName evidence="2">Uncharacterized protein</fullName>
    </submittedName>
</protein>
<dbReference type="InParanoid" id="S8FX16"/>
<reference evidence="2 3" key="1">
    <citation type="journal article" date="2012" name="Science">
        <title>The Paleozoic origin of enzymatic lignin decomposition reconstructed from 31 fungal genomes.</title>
        <authorList>
            <person name="Floudas D."/>
            <person name="Binder M."/>
            <person name="Riley R."/>
            <person name="Barry K."/>
            <person name="Blanchette R.A."/>
            <person name="Henrissat B."/>
            <person name="Martinez A.T."/>
            <person name="Otillar R."/>
            <person name="Spatafora J.W."/>
            <person name="Yadav J.S."/>
            <person name="Aerts A."/>
            <person name="Benoit I."/>
            <person name="Boyd A."/>
            <person name="Carlson A."/>
            <person name="Copeland A."/>
            <person name="Coutinho P.M."/>
            <person name="de Vries R.P."/>
            <person name="Ferreira P."/>
            <person name="Findley K."/>
            <person name="Foster B."/>
            <person name="Gaskell J."/>
            <person name="Glotzer D."/>
            <person name="Gorecki P."/>
            <person name="Heitman J."/>
            <person name="Hesse C."/>
            <person name="Hori C."/>
            <person name="Igarashi K."/>
            <person name="Jurgens J.A."/>
            <person name="Kallen N."/>
            <person name="Kersten P."/>
            <person name="Kohler A."/>
            <person name="Kuees U."/>
            <person name="Kumar T.K.A."/>
            <person name="Kuo A."/>
            <person name="LaButti K."/>
            <person name="Larrondo L.F."/>
            <person name="Lindquist E."/>
            <person name="Ling A."/>
            <person name="Lombard V."/>
            <person name="Lucas S."/>
            <person name="Lundell T."/>
            <person name="Martin R."/>
            <person name="McLaughlin D.J."/>
            <person name="Morgenstern I."/>
            <person name="Morin E."/>
            <person name="Murat C."/>
            <person name="Nagy L.G."/>
            <person name="Nolan M."/>
            <person name="Ohm R.A."/>
            <person name="Patyshakuliyeva A."/>
            <person name="Rokas A."/>
            <person name="Ruiz-Duenas F.J."/>
            <person name="Sabat G."/>
            <person name="Salamov A."/>
            <person name="Samejima M."/>
            <person name="Schmutz J."/>
            <person name="Slot J.C."/>
            <person name="St John F."/>
            <person name="Stenlid J."/>
            <person name="Sun H."/>
            <person name="Sun S."/>
            <person name="Syed K."/>
            <person name="Tsang A."/>
            <person name="Wiebenga A."/>
            <person name="Young D."/>
            <person name="Pisabarro A."/>
            <person name="Eastwood D.C."/>
            <person name="Martin F."/>
            <person name="Cullen D."/>
            <person name="Grigoriev I.V."/>
            <person name="Hibbett D.S."/>
        </authorList>
    </citation>
    <scope>NUCLEOTIDE SEQUENCE</scope>
    <source>
        <strain evidence="3">FP-58527</strain>
    </source>
</reference>
<organism evidence="2 3">
    <name type="scientific">Fomitopsis schrenkii</name>
    <name type="common">Brown rot fungus</name>
    <dbReference type="NCBI Taxonomy" id="2126942"/>
    <lineage>
        <taxon>Eukaryota</taxon>
        <taxon>Fungi</taxon>
        <taxon>Dikarya</taxon>
        <taxon>Basidiomycota</taxon>
        <taxon>Agaricomycotina</taxon>
        <taxon>Agaricomycetes</taxon>
        <taxon>Polyporales</taxon>
        <taxon>Fomitopsis</taxon>
    </lineage>
</organism>
<evidence type="ECO:0000313" key="3">
    <source>
        <dbReference type="Proteomes" id="UP000015241"/>
    </source>
</evidence>
<evidence type="ECO:0000256" key="1">
    <source>
        <dbReference type="SAM" id="MobiDB-lite"/>
    </source>
</evidence>
<keyword evidence="3" id="KW-1185">Reference proteome</keyword>
<dbReference type="AlphaFoldDB" id="S8FX16"/>
<dbReference type="OrthoDB" id="3012326at2759"/>
<name>S8FX16_FOMSC</name>
<proteinExistence type="predicted"/>
<evidence type="ECO:0000313" key="2">
    <source>
        <dbReference type="EMBL" id="EPT05656.1"/>
    </source>
</evidence>
<accession>S8FX16</accession>
<feature type="region of interest" description="Disordered" evidence="1">
    <location>
        <begin position="165"/>
        <end position="201"/>
    </location>
</feature>
<feature type="region of interest" description="Disordered" evidence="1">
    <location>
        <begin position="1"/>
        <end position="20"/>
    </location>
</feature>
<feature type="compositionally biased region" description="Low complexity" evidence="1">
    <location>
        <begin position="191"/>
        <end position="201"/>
    </location>
</feature>
<feature type="compositionally biased region" description="Polar residues" evidence="1">
    <location>
        <begin position="165"/>
        <end position="175"/>
    </location>
</feature>